<dbReference type="InterPro" id="IPR019734">
    <property type="entry name" value="TPR_rpt"/>
</dbReference>
<protein>
    <submittedName>
        <fullName evidence="3">Unannotated protein</fullName>
    </submittedName>
</protein>
<accession>A0A6J6FWD8</accession>
<keyword evidence="1" id="KW-0677">Repeat</keyword>
<organism evidence="3">
    <name type="scientific">freshwater metagenome</name>
    <dbReference type="NCBI Taxonomy" id="449393"/>
    <lineage>
        <taxon>unclassified sequences</taxon>
        <taxon>metagenomes</taxon>
        <taxon>ecological metagenomes</taxon>
    </lineage>
</organism>
<dbReference type="InterPro" id="IPR013105">
    <property type="entry name" value="TPR_2"/>
</dbReference>
<proteinExistence type="predicted"/>
<evidence type="ECO:0000313" key="3">
    <source>
        <dbReference type="EMBL" id="CAB4591294.1"/>
    </source>
</evidence>
<dbReference type="PROSITE" id="PS50005">
    <property type="entry name" value="TPR"/>
    <property type="match status" value="1"/>
</dbReference>
<dbReference type="EMBL" id="CAEZTS010000182">
    <property type="protein sequence ID" value="CAB4591294.1"/>
    <property type="molecule type" value="Genomic_DNA"/>
</dbReference>
<dbReference type="InterPro" id="IPR011990">
    <property type="entry name" value="TPR-like_helical_dom_sf"/>
</dbReference>
<dbReference type="Pfam" id="PF07719">
    <property type="entry name" value="TPR_2"/>
    <property type="match status" value="1"/>
</dbReference>
<evidence type="ECO:0000256" key="2">
    <source>
        <dbReference type="ARBA" id="ARBA00022803"/>
    </source>
</evidence>
<dbReference type="AlphaFoldDB" id="A0A6J6FWD8"/>
<reference evidence="3" key="1">
    <citation type="submission" date="2020-05" db="EMBL/GenBank/DDBJ databases">
        <authorList>
            <person name="Chiriac C."/>
            <person name="Salcher M."/>
            <person name="Ghai R."/>
            <person name="Kavagutti S V."/>
        </authorList>
    </citation>
    <scope>NUCLEOTIDE SEQUENCE</scope>
</reference>
<evidence type="ECO:0000256" key="1">
    <source>
        <dbReference type="ARBA" id="ARBA00022737"/>
    </source>
</evidence>
<gene>
    <name evidence="3" type="ORF">UFOPK1722_01654</name>
</gene>
<dbReference type="SMART" id="SM00028">
    <property type="entry name" value="TPR"/>
    <property type="match status" value="1"/>
</dbReference>
<dbReference type="SUPFAM" id="SSF48452">
    <property type="entry name" value="TPR-like"/>
    <property type="match status" value="1"/>
</dbReference>
<sequence>MTPDEVIERSRPHSDDEARARACFELGEHLHRTGQPDAAVTWWKEAHRLDPQNLVYKRQAWTLVTTPAGATEYDLMQGPNDVYDSNLVDEVSGDGGFAQFIVRPAL</sequence>
<keyword evidence="2" id="KW-0802">TPR repeat</keyword>
<name>A0A6J6FWD8_9ZZZZ</name>